<organism evidence="2">
    <name type="scientific">Ectopseudomonas oleovorans</name>
    <name type="common">Pseudomonas oleovorans</name>
    <dbReference type="NCBI Taxonomy" id="301"/>
    <lineage>
        <taxon>Bacteria</taxon>
        <taxon>Pseudomonadati</taxon>
        <taxon>Pseudomonadota</taxon>
        <taxon>Gammaproteobacteria</taxon>
        <taxon>Pseudomonadales</taxon>
        <taxon>Pseudomonadaceae</taxon>
        <taxon>Ectopseudomonas</taxon>
    </lineage>
</organism>
<evidence type="ECO:0000313" key="2">
    <source>
        <dbReference type="EMBL" id="VDN66524.1"/>
    </source>
</evidence>
<accession>A0A653BCY6</accession>
<gene>
    <name evidence="2" type="ORF">POT9AD_5549</name>
</gene>
<name>A0A653BCY6_ECTOL</name>
<evidence type="ECO:0000256" key="1">
    <source>
        <dbReference type="SAM" id="MobiDB-lite"/>
    </source>
</evidence>
<feature type="region of interest" description="Disordered" evidence="1">
    <location>
        <begin position="95"/>
        <end position="122"/>
    </location>
</feature>
<dbReference type="EMBL" id="LR130779">
    <property type="protein sequence ID" value="VDN66524.1"/>
    <property type="molecule type" value="Genomic_DNA"/>
</dbReference>
<sequence length="122" mass="12978">MEIAAGHEIRAVRLHAHAPDGETGETGALLGHRLEARDRHRLGLGRTVNIDELGQHILDAMLVDDFLVSLGNMGKASGSVAIIPLGNLISKRNASSLPTGHAHARRPGNPRLSSICRGKMLS</sequence>
<dbReference type="AlphaFoldDB" id="A0A653BCY6"/>
<proteinExistence type="predicted"/>
<protein>
    <submittedName>
        <fullName evidence="2">Uncharacterized protein</fullName>
    </submittedName>
</protein>
<reference evidence="2" key="1">
    <citation type="submission" date="2018-11" db="EMBL/GenBank/DDBJ databases">
        <authorList>
            <consortium name="Genoscope - CEA"/>
            <person name="William W."/>
        </authorList>
    </citation>
    <scope>NUCLEOTIDE SEQUENCE [LARGE SCALE GENOMIC DNA]</scope>
    <source>
        <strain evidence="2">T9AD</strain>
    </source>
</reference>